<feature type="transmembrane region" description="Helical" evidence="7">
    <location>
        <begin position="7"/>
        <end position="26"/>
    </location>
</feature>
<organism evidence="9 10">
    <name type="scientific">Natronorubrum tibetense GA33</name>
    <dbReference type="NCBI Taxonomy" id="1114856"/>
    <lineage>
        <taxon>Archaea</taxon>
        <taxon>Methanobacteriati</taxon>
        <taxon>Methanobacteriota</taxon>
        <taxon>Stenosarchaea group</taxon>
        <taxon>Halobacteria</taxon>
        <taxon>Halobacteriales</taxon>
        <taxon>Natrialbaceae</taxon>
        <taxon>Natronorubrum</taxon>
    </lineage>
</organism>
<dbReference type="EMBL" id="AOHW01000036">
    <property type="protein sequence ID" value="ELY39768.1"/>
    <property type="molecule type" value="Genomic_DNA"/>
</dbReference>
<dbReference type="PROSITE" id="PS50109">
    <property type="entry name" value="HIS_KIN"/>
    <property type="match status" value="1"/>
</dbReference>
<sequence>MRLVYRFGIVFLVVVLVAGAVLVVTFDAHRTDVEEQSNTSVADRAALSASILDDRLEEQRRTVAVGGINPDLAAHGTDRQDEALERFVASTAFDGASVVDEEGTVRSFETTSPEFESETVVGSDFSDRTYVQRALAGEQHVSDPFRAQTGNTVVIISAPLVIDGEVVGSVNGGSQLEETGLFGGLSGDDEREAVSVATETETLYSTADRFDETVSHSADLETVDWTVTAHRDRAAVDARINRLAVFQAVSGVALLGSIVVFGGWVYRSKIRRISQFADRVRALERRQYDAGPSFEGATEWRRIDDALERLGTALARREQMLLVLNRILRHNLRNSLNVVAGRASDLEDRLDGPERESAREIRLVTGELLTLADRARMTEKLLDPVGEESPRIDLAAVVHERIVQFGLSGADDAKPNLTVTIPDRAVAVCGPEVAVAIDELLANIADHAGPSPTVDVTVETDDDIVRILVADDGPGIPEDEAAVITGNRKISQVSHTGGIGLWLVDWIVSQYDGRLLIPSKESNSTTIADGATVVLEFARAPESTADDGGEEQT</sequence>
<comment type="caution">
    <text evidence="9">The sequence shown here is derived from an EMBL/GenBank/DDBJ whole genome shotgun (WGS) entry which is preliminary data.</text>
</comment>
<proteinExistence type="predicted"/>
<accession>L9VU16</accession>
<evidence type="ECO:0000256" key="5">
    <source>
        <dbReference type="ARBA" id="ARBA00022777"/>
    </source>
</evidence>
<dbReference type="Gene3D" id="3.30.450.20">
    <property type="entry name" value="PAS domain"/>
    <property type="match status" value="1"/>
</dbReference>
<keyword evidence="4" id="KW-0547">Nucleotide-binding</keyword>
<dbReference type="OrthoDB" id="3369at2157"/>
<dbReference type="AlphaFoldDB" id="L9VU16"/>
<dbReference type="EC" id="2.7.13.3" evidence="2"/>
<dbReference type="GO" id="GO:0004673">
    <property type="term" value="F:protein histidine kinase activity"/>
    <property type="evidence" value="ECO:0007669"/>
    <property type="project" value="UniProtKB-EC"/>
</dbReference>
<feature type="transmembrane region" description="Helical" evidence="7">
    <location>
        <begin position="243"/>
        <end position="266"/>
    </location>
</feature>
<evidence type="ECO:0000313" key="10">
    <source>
        <dbReference type="Proteomes" id="UP000011599"/>
    </source>
</evidence>
<dbReference type="STRING" id="1114856.GCA_000383975_03200"/>
<evidence type="ECO:0000256" key="1">
    <source>
        <dbReference type="ARBA" id="ARBA00000085"/>
    </source>
</evidence>
<dbReference type="eggNOG" id="arCOG02364">
    <property type="taxonomic scope" value="Archaea"/>
</dbReference>
<dbReference type="RefSeq" id="WP_006090720.1">
    <property type="nucleotide sequence ID" value="NZ_AOHW01000036.1"/>
</dbReference>
<name>L9VU16_9EURY</name>
<dbReference type="InterPro" id="IPR003594">
    <property type="entry name" value="HATPase_dom"/>
</dbReference>
<dbReference type="SMART" id="SM00387">
    <property type="entry name" value="HATPase_c"/>
    <property type="match status" value="1"/>
</dbReference>
<dbReference type="Gene3D" id="3.30.565.10">
    <property type="entry name" value="Histidine kinase-like ATPase, C-terminal domain"/>
    <property type="match status" value="1"/>
</dbReference>
<reference evidence="9 10" key="1">
    <citation type="journal article" date="2014" name="PLoS Genet.">
        <title>Phylogenetically driven sequencing of extremely halophilic archaea reveals strategies for static and dynamic osmo-response.</title>
        <authorList>
            <person name="Becker E.A."/>
            <person name="Seitzer P.M."/>
            <person name="Tritt A."/>
            <person name="Larsen D."/>
            <person name="Krusor M."/>
            <person name="Yao A.I."/>
            <person name="Wu D."/>
            <person name="Madern D."/>
            <person name="Eisen J.A."/>
            <person name="Darling A.E."/>
            <person name="Facciotti M.T."/>
        </authorList>
    </citation>
    <scope>NUCLEOTIDE SEQUENCE [LARGE SCALE GENOMIC DNA]</scope>
    <source>
        <strain evidence="9 10">GA33</strain>
    </source>
</reference>
<dbReference type="SUPFAM" id="SSF103190">
    <property type="entry name" value="Sensory domain-like"/>
    <property type="match status" value="1"/>
</dbReference>
<evidence type="ECO:0000256" key="2">
    <source>
        <dbReference type="ARBA" id="ARBA00012438"/>
    </source>
</evidence>
<dbReference type="GO" id="GO:0005524">
    <property type="term" value="F:ATP binding"/>
    <property type="evidence" value="ECO:0007669"/>
    <property type="project" value="UniProtKB-KW"/>
</dbReference>
<dbReference type="CDD" id="cd00075">
    <property type="entry name" value="HATPase"/>
    <property type="match status" value="1"/>
</dbReference>
<dbReference type="Pfam" id="PF02518">
    <property type="entry name" value="HATPase_c"/>
    <property type="match status" value="1"/>
</dbReference>
<dbReference type="Proteomes" id="UP000011599">
    <property type="component" value="Unassembled WGS sequence"/>
</dbReference>
<keyword evidence="7" id="KW-0472">Membrane</keyword>
<protein>
    <recommendedName>
        <fullName evidence="2">histidine kinase</fullName>
        <ecNumber evidence="2">2.7.13.3</ecNumber>
    </recommendedName>
</protein>
<keyword evidence="5" id="KW-0418">Kinase</keyword>
<evidence type="ECO:0000256" key="4">
    <source>
        <dbReference type="ARBA" id="ARBA00022741"/>
    </source>
</evidence>
<evidence type="ECO:0000256" key="3">
    <source>
        <dbReference type="ARBA" id="ARBA00022679"/>
    </source>
</evidence>
<evidence type="ECO:0000259" key="8">
    <source>
        <dbReference type="PROSITE" id="PS50109"/>
    </source>
</evidence>
<keyword evidence="3" id="KW-0808">Transferase</keyword>
<dbReference type="SUPFAM" id="SSF55874">
    <property type="entry name" value="ATPase domain of HSP90 chaperone/DNA topoisomerase II/histidine kinase"/>
    <property type="match status" value="1"/>
</dbReference>
<keyword evidence="10" id="KW-1185">Reference proteome</keyword>
<comment type="catalytic activity">
    <reaction evidence="1">
        <text>ATP + protein L-histidine = ADP + protein N-phospho-L-histidine.</text>
        <dbReference type="EC" id="2.7.13.3"/>
    </reaction>
</comment>
<dbReference type="PANTHER" id="PTHR44936">
    <property type="entry name" value="SENSOR PROTEIN CREC"/>
    <property type="match status" value="1"/>
</dbReference>
<dbReference type="PATRIC" id="fig|1114856.3.peg.2885"/>
<evidence type="ECO:0000256" key="6">
    <source>
        <dbReference type="ARBA" id="ARBA00022840"/>
    </source>
</evidence>
<feature type="domain" description="Histidine kinase" evidence="8">
    <location>
        <begin position="327"/>
        <end position="541"/>
    </location>
</feature>
<dbReference type="InterPro" id="IPR036890">
    <property type="entry name" value="HATPase_C_sf"/>
</dbReference>
<keyword evidence="6 9" id="KW-0067">ATP-binding</keyword>
<dbReference type="InterPro" id="IPR050980">
    <property type="entry name" value="2C_sensor_his_kinase"/>
</dbReference>
<gene>
    <name evidence="9" type="ORF">C496_13861</name>
</gene>
<keyword evidence="7" id="KW-0812">Transmembrane</keyword>
<dbReference type="PANTHER" id="PTHR44936:SF10">
    <property type="entry name" value="SENSOR PROTEIN RSTB"/>
    <property type="match status" value="1"/>
</dbReference>
<dbReference type="InterPro" id="IPR029151">
    <property type="entry name" value="Sensor-like_sf"/>
</dbReference>
<evidence type="ECO:0000256" key="7">
    <source>
        <dbReference type="SAM" id="Phobius"/>
    </source>
</evidence>
<keyword evidence="7" id="KW-1133">Transmembrane helix</keyword>
<dbReference type="InterPro" id="IPR005467">
    <property type="entry name" value="His_kinase_dom"/>
</dbReference>
<evidence type="ECO:0000313" key="9">
    <source>
        <dbReference type="EMBL" id="ELY39768.1"/>
    </source>
</evidence>